<dbReference type="EMBL" id="LJCQ01000226">
    <property type="protein sequence ID" value="KPV46535.1"/>
    <property type="molecule type" value="Genomic_DNA"/>
</dbReference>
<evidence type="ECO:0000313" key="1">
    <source>
        <dbReference type="EMBL" id="KPV46535.1"/>
    </source>
</evidence>
<sequence>MDIIMTVNRNELLKALDNIYGKKGMSSRDVEDLCDFILSFFGYDDYVLDNVLSPSERDVFYNLEESGILSTHREEISIIKGKTWRINQWYIDSEKIKKIANERDDNKKEENIYDSIFKNMQQ</sequence>
<proteinExistence type="predicted"/>
<reference evidence="1 2" key="1">
    <citation type="submission" date="2015-09" db="EMBL/GenBank/DDBJ databases">
        <title>Draft genome sequence of Acidiplasma aeolicum DSM 18409.</title>
        <authorList>
            <person name="Hemp J."/>
        </authorList>
    </citation>
    <scope>NUCLEOTIDE SEQUENCE [LARGE SCALE GENOMIC DNA]</scope>
    <source>
        <strain evidence="1 2">V</strain>
    </source>
</reference>
<evidence type="ECO:0000313" key="2">
    <source>
        <dbReference type="Proteomes" id="UP000050515"/>
    </source>
</evidence>
<comment type="caution">
    <text evidence="1">The sequence shown here is derived from an EMBL/GenBank/DDBJ whole genome shotgun (WGS) entry which is preliminary data.</text>
</comment>
<dbReference type="Pfam" id="PF19479">
    <property type="entry name" value="DUF6015"/>
    <property type="match status" value="1"/>
</dbReference>
<dbReference type="PATRIC" id="fig|507754.4.peg.1899"/>
<organism evidence="1 2">
    <name type="scientific">Acidiplasma aeolicum</name>
    <dbReference type="NCBI Taxonomy" id="507754"/>
    <lineage>
        <taxon>Archaea</taxon>
        <taxon>Methanobacteriati</taxon>
        <taxon>Thermoplasmatota</taxon>
        <taxon>Thermoplasmata</taxon>
        <taxon>Thermoplasmatales</taxon>
        <taxon>Ferroplasmaceae</taxon>
        <taxon>Acidiplasma</taxon>
    </lineage>
</organism>
<name>A0A0P9CLZ9_9ARCH</name>
<dbReference type="Proteomes" id="UP000050515">
    <property type="component" value="Unassembled WGS sequence"/>
</dbReference>
<dbReference type="InterPro" id="IPR046057">
    <property type="entry name" value="DUF6015"/>
</dbReference>
<protein>
    <submittedName>
        <fullName evidence="1">Uncharacterized protein</fullName>
    </submittedName>
</protein>
<accession>A0A0P9CLZ9</accession>
<dbReference type="AlphaFoldDB" id="A0A0P9CLZ9"/>
<gene>
    <name evidence="1" type="ORF">SE19_05125</name>
</gene>